<evidence type="ECO:0000313" key="10">
    <source>
        <dbReference type="Proteomes" id="UP000006176"/>
    </source>
</evidence>
<feature type="binding site" evidence="7">
    <location>
        <position position="200"/>
    </location>
    <ligand>
        <name>Mg(2+)</name>
        <dbReference type="ChEBI" id="CHEBI:18420"/>
    </ligand>
</feature>
<feature type="transmembrane region" description="Helical" evidence="8">
    <location>
        <begin position="161"/>
        <end position="189"/>
    </location>
</feature>
<feature type="transmembrane region" description="Helical" evidence="8">
    <location>
        <begin position="222"/>
        <end position="243"/>
    </location>
</feature>
<dbReference type="InterPro" id="IPR000715">
    <property type="entry name" value="Glycosyl_transferase_4"/>
</dbReference>
<gene>
    <name evidence="9" type="ordered locus">Sulba_1855</name>
</gene>
<dbReference type="Pfam" id="PF00953">
    <property type="entry name" value="Glycos_transf_4"/>
    <property type="match status" value="1"/>
</dbReference>
<dbReference type="GO" id="GO:0016780">
    <property type="term" value="F:phosphotransferase activity, for other substituted phosphate groups"/>
    <property type="evidence" value="ECO:0007669"/>
    <property type="project" value="InterPro"/>
</dbReference>
<evidence type="ECO:0000256" key="3">
    <source>
        <dbReference type="ARBA" id="ARBA00022679"/>
    </source>
</evidence>
<dbReference type="HOGENOM" id="CLU_023982_3_1_7"/>
<dbReference type="eggNOG" id="COG0472">
    <property type="taxonomic scope" value="Bacteria"/>
</dbReference>
<keyword evidence="3 9" id="KW-0808">Transferase</keyword>
<keyword evidence="6 8" id="KW-0472">Membrane</keyword>
<dbReference type="GO" id="GO:0046872">
    <property type="term" value="F:metal ion binding"/>
    <property type="evidence" value="ECO:0007669"/>
    <property type="project" value="UniProtKB-KW"/>
</dbReference>
<dbReference type="GO" id="GO:0071555">
    <property type="term" value="P:cell wall organization"/>
    <property type="evidence" value="ECO:0007669"/>
    <property type="project" value="TreeGrafter"/>
</dbReference>
<dbReference type="PATRIC" id="fig|760154.4.peg.1852"/>
<dbReference type="KEGG" id="sba:Sulba_1855"/>
<name>I3XYW1_SULBS</name>
<feature type="transmembrane region" description="Helical" evidence="8">
    <location>
        <begin position="299"/>
        <end position="317"/>
    </location>
</feature>
<reference evidence="9 10" key="1">
    <citation type="submission" date="2012-06" db="EMBL/GenBank/DDBJ databases">
        <title>Complete sequence of Sulfurospirillum barnesii SES-3.</title>
        <authorList>
            <consortium name="US DOE Joint Genome Institute"/>
            <person name="Lucas S."/>
            <person name="Han J."/>
            <person name="Lapidus A."/>
            <person name="Cheng J.-F."/>
            <person name="Goodwin L."/>
            <person name="Pitluck S."/>
            <person name="Peters L."/>
            <person name="Ovchinnikova G."/>
            <person name="Lu M."/>
            <person name="Detter J.C."/>
            <person name="Han C."/>
            <person name="Tapia R."/>
            <person name="Land M."/>
            <person name="Hauser L."/>
            <person name="Kyrpides N."/>
            <person name="Ivanova N."/>
            <person name="Pagani I."/>
            <person name="Stolz J."/>
            <person name="Arkin A."/>
            <person name="Dehal P."/>
            <person name="Oremland R."/>
            <person name="Saltikov C."/>
            <person name="Basu P."/>
            <person name="Hollibaugh J."/>
            <person name="Newman D."/>
            <person name="Stolyar S."/>
            <person name="Hazen T."/>
            <person name="Woyke T."/>
        </authorList>
    </citation>
    <scope>NUCLEOTIDE SEQUENCE [LARGE SCALE GENOMIC DNA]</scope>
    <source>
        <strain evidence="10">ATCC 700032 / DSM 10660 / SES-3</strain>
    </source>
</reference>
<keyword evidence="7" id="KW-0479">Metal-binding</keyword>
<evidence type="ECO:0000256" key="2">
    <source>
        <dbReference type="ARBA" id="ARBA00022475"/>
    </source>
</evidence>
<dbReference type="PANTHER" id="PTHR22926">
    <property type="entry name" value="PHOSPHO-N-ACETYLMURAMOYL-PENTAPEPTIDE-TRANSFERASE"/>
    <property type="match status" value="1"/>
</dbReference>
<sequence>MMIYVLAFFVSFLLTYGIRFVALKKSLLAEVTERSSHTVPTPHGGGIAIALTWFLGLLYFFTCKEIEPSLFYALMCGSVLSFVSYIDDVYELSPKVRLVVQALVSIAGLYTLGGLNHIDFGFLVLDNSLFCNIVAFLGIMWCINLYNFLDGIDGYAGSEAIFLTFAGWLIFGGEHFLILMVSVAGFLVWNWHKAKIFMGDVGSTLLGYTVSIFALYDQNNGVSIFVWLILFGLFWFDATLTLLRRYKNKERLSKAHRKHAYQRAVQSGLRHDKVVLLGMGINLVLLILGYSAFYFQEFTMAFFILALVFLYAIVKWVDCHKKFE</sequence>
<keyword evidence="10" id="KW-1185">Reference proteome</keyword>
<accession>I3XYW1</accession>
<feature type="transmembrane region" description="Helical" evidence="8">
    <location>
        <begin position="129"/>
        <end position="149"/>
    </location>
</feature>
<dbReference type="GO" id="GO:0009103">
    <property type="term" value="P:lipopolysaccharide biosynthetic process"/>
    <property type="evidence" value="ECO:0007669"/>
    <property type="project" value="TreeGrafter"/>
</dbReference>
<evidence type="ECO:0000256" key="6">
    <source>
        <dbReference type="ARBA" id="ARBA00023136"/>
    </source>
</evidence>
<comment type="cofactor">
    <cofactor evidence="7">
        <name>Mg(2+)</name>
        <dbReference type="ChEBI" id="CHEBI:18420"/>
    </cofactor>
</comment>
<keyword evidence="5 8" id="KW-1133">Transmembrane helix</keyword>
<feature type="transmembrane region" description="Helical" evidence="8">
    <location>
        <begin position="69"/>
        <end position="86"/>
    </location>
</feature>
<feature type="transmembrane region" description="Helical" evidence="8">
    <location>
        <begin position="274"/>
        <end position="293"/>
    </location>
</feature>
<dbReference type="EMBL" id="CP003333">
    <property type="protein sequence ID" value="AFL69135.1"/>
    <property type="molecule type" value="Genomic_DNA"/>
</dbReference>
<evidence type="ECO:0000256" key="4">
    <source>
        <dbReference type="ARBA" id="ARBA00022692"/>
    </source>
</evidence>
<proteinExistence type="predicted"/>
<feature type="transmembrane region" description="Helical" evidence="8">
    <location>
        <begin position="43"/>
        <end position="62"/>
    </location>
</feature>
<dbReference type="STRING" id="760154.Sulba_1855"/>
<feature type="transmembrane region" description="Helical" evidence="8">
    <location>
        <begin position="98"/>
        <end position="117"/>
    </location>
</feature>
<dbReference type="CDD" id="cd06854">
    <property type="entry name" value="GT_WbpL_WbcO_like"/>
    <property type="match status" value="1"/>
</dbReference>
<comment type="subcellular location">
    <subcellularLocation>
        <location evidence="1">Cell membrane</location>
        <topology evidence="1">Multi-pass membrane protein</topology>
    </subcellularLocation>
</comment>
<evidence type="ECO:0000256" key="5">
    <source>
        <dbReference type="ARBA" id="ARBA00022989"/>
    </source>
</evidence>
<evidence type="ECO:0000256" key="7">
    <source>
        <dbReference type="PIRSR" id="PIRSR600715-1"/>
    </source>
</evidence>
<dbReference type="Proteomes" id="UP000006176">
    <property type="component" value="Chromosome"/>
</dbReference>
<dbReference type="GO" id="GO:0044038">
    <property type="term" value="P:cell wall macromolecule biosynthetic process"/>
    <property type="evidence" value="ECO:0007669"/>
    <property type="project" value="TreeGrafter"/>
</dbReference>
<dbReference type="PANTHER" id="PTHR22926:SF3">
    <property type="entry name" value="UNDECAPRENYL-PHOSPHATE ALPHA-N-ACETYLGLUCOSAMINYL 1-PHOSPHATE TRANSFERASE"/>
    <property type="match status" value="1"/>
</dbReference>
<keyword evidence="2" id="KW-1003">Cell membrane</keyword>
<evidence type="ECO:0000256" key="1">
    <source>
        <dbReference type="ARBA" id="ARBA00004651"/>
    </source>
</evidence>
<feature type="transmembrane region" description="Helical" evidence="8">
    <location>
        <begin position="196"/>
        <end position="216"/>
    </location>
</feature>
<evidence type="ECO:0000256" key="8">
    <source>
        <dbReference type="SAM" id="Phobius"/>
    </source>
</evidence>
<protein>
    <submittedName>
        <fullName evidence="9">UDP-N-acetylmuramyl pentapeptide phosphotransferase/UDP-N-acetylglucosamine-1-phosphate transferase</fullName>
    </submittedName>
</protein>
<organism evidence="9 10">
    <name type="scientific">Sulfurospirillum barnesii (strain ATCC 700032 / DSM 10660 / SES-3)</name>
    <dbReference type="NCBI Taxonomy" id="760154"/>
    <lineage>
        <taxon>Bacteria</taxon>
        <taxon>Pseudomonadati</taxon>
        <taxon>Campylobacterota</taxon>
        <taxon>Epsilonproteobacteria</taxon>
        <taxon>Campylobacterales</taxon>
        <taxon>Sulfurospirillaceae</taxon>
        <taxon>Sulfurospirillum</taxon>
    </lineage>
</organism>
<dbReference type="GO" id="GO:0005886">
    <property type="term" value="C:plasma membrane"/>
    <property type="evidence" value="ECO:0007669"/>
    <property type="project" value="UniProtKB-SubCell"/>
</dbReference>
<keyword evidence="7" id="KW-0460">Magnesium</keyword>
<feature type="binding site" evidence="7">
    <location>
        <position position="147"/>
    </location>
    <ligand>
        <name>Mg(2+)</name>
        <dbReference type="ChEBI" id="CHEBI:18420"/>
    </ligand>
</feature>
<evidence type="ECO:0000313" key="9">
    <source>
        <dbReference type="EMBL" id="AFL69135.1"/>
    </source>
</evidence>
<keyword evidence="4 8" id="KW-0812">Transmembrane</keyword>
<dbReference type="AlphaFoldDB" id="I3XYW1"/>